<reference evidence="2 3" key="1">
    <citation type="submission" date="2017-10" db="EMBL/GenBank/DDBJ databases">
        <title>Nyctiphanis sp. nov., isolated from the stomach of the euphausiid Nyctiphanes simplex (Hansen, 1911) in the Gulf of California.</title>
        <authorList>
            <person name="Gomez-Gil B."/>
            <person name="Aguilar-Mendez M."/>
            <person name="Lopez-Cortes A."/>
            <person name="Gomez-Gutierrez J."/>
            <person name="Roque A."/>
            <person name="Lang E."/>
            <person name="Gonzalez-Castillo A."/>
        </authorList>
    </citation>
    <scope>NUCLEOTIDE SEQUENCE [LARGE SCALE GENOMIC DNA]</scope>
    <source>
        <strain evidence="2 3">CAIM 600</strain>
    </source>
</reference>
<name>A0A4Q0YLV7_9GAMM</name>
<evidence type="ECO:0000313" key="3">
    <source>
        <dbReference type="Proteomes" id="UP000290287"/>
    </source>
</evidence>
<dbReference type="AlphaFoldDB" id="A0A4Q0YLV7"/>
<dbReference type="InterPro" id="IPR010634">
    <property type="entry name" value="DUF1223"/>
</dbReference>
<dbReference type="Pfam" id="PF06764">
    <property type="entry name" value="DUF1223"/>
    <property type="match status" value="1"/>
</dbReference>
<protein>
    <recommendedName>
        <fullName evidence="4">DUF1223 domain-containing protein</fullName>
    </recommendedName>
</protein>
<keyword evidence="1" id="KW-0732">Signal</keyword>
<feature type="chain" id="PRO_5020955038" description="DUF1223 domain-containing protein" evidence="1">
    <location>
        <begin position="23"/>
        <end position="237"/>
    </location>
</feature>
<dbReference type="PANTHER" id="PTHR36057">
    <property type="match status" value="1"/>
</dbReference>
<feature type="signal peptide" evidence="1">
    <location>
        <begin position="1"/>
        <end position="22"/>
    </location>
</feature>
<dbReference type="EMBL" id="PEIB01000032">
    <property type="protein sequence ID" value="RXJ71770.1"/>
    <property type="molecule type" value="Genomic_DNA"/>
</dbReference>
<dbReference type="RefSeq" id="WP_129123631.1">
    <property type="nucleotide sequence ID" value="NZ_PEIB01000032.1"/>
</dbReference>
<comment type="caution">
    <text evidence="2">The sequence shown here is derived from an EMBL/GenBank/DDBJ whole genome shotgun (WGS) entry which is preliminary data.</text>
</comment>
<proteinExistence type="predicted"/>
<gene>
    <name evidence="2" type="ORF">CS022_19580</name>
</gene>
<sequence>MNIREFCASISATLLLSLPVSAQTWVNNQAPATIVELFTSEGCSSCPSAEKKLNTLKEREELWTKVIPLAFHVDYWNYIGWKDRFSKREFSDRQRIKVAKRQAKGVYTPGWFINNQEWRGFFARHPIPFLSGSKAGELKATLENNQVTVNYDQPEEYSVNIALLAMDETTKVTRGENTGRKLDHDFVVVDFATYSGKQKWQHNLPQAMSAEPDAIAVWIESAGNRDPIQTVAGVIAK</sequence>
<dbReference type="InterPro" id="IPR036249">
    <property type="entry name" value="Thioredoxin-like_sf"/>
</dbReference>
<evidence type="ECO:0000256" key="1">
    <source>
        <dbReference type="SAM" id="SignalP"/>
    </source>
</evidence>
<dbReference type="SUPFAM" id="SSF52833">
    <property type="entry name" value="Thioredoxin-like"/>
    <property type="match status" value="1"/>
</dbReference>
<evidence type="ECO:0008006" key="4">
    <source>
        <dbReference type="Google" id="ProtNLM"/>
    </source>
</evidence>
<evidence type="ECO:0000313" key="2">
    <source>
        <dbReference type="EMBL" id="RXJ71770.1"/>
    </source>
</evidence>
<accession>A0A4Q0YLV7</accession>
<dbReference type="PANTHER" id="PTHR36057:SF1">
    <property type="entry name" value="LIPOPROTEIN LIPID ATTACHMENT SITE-LIKE PROTEIN, PUTATIVE (DUF1223)-RELATED"/>
    <property type="match status" value="1"/>
</dbReference>
<dbReference type="Proteomes" id="UP000290287">
    <property type="component" value="Unassembled WGS sequence"/>
</dbReference>
<dbReference type="OrthoDB" id="9808254at2"/>
<organism evidence="2 3">
    <name type="scientific">Veronia nyctiphanis</name>
    <dbReference type="NCBI Taxonomy" id="1278244"/>
    <lineage>
        <taxon>Bacteria</taxon>
        <taxon>Pseudomonadati</taxon>
        <taxon>Pseudomonadota</taxon>
        <taxon>Gammaproteobacteria</taxon>
        <taxon>Vibrionales</taxon>
        <taxon>Vibrionaceae</taxon>
        <taxon>Veronia</taxon>
    </lineage>
</organism>
<keyword evidence="3" id="KW-1185">Reference proteome</keyword>